<keyword evidence="3" id="KW-1185">Reference proteome</keyword>
<reference evidence="3" key="1">
    <citation type="journal article" date="2023" name="Commun. Biol.">
        <title>Genome analysis of Parmales, the sister group of diatoms, reveals the evolutionary specialization of diatoms from phago-mixotrophs to photoautotrophs.</title>
        <authorList>
            <person name="Ban H."/>
            <person name="Sato S."/>
            <person name="Yoshikawa S."/>
            <person name="Yamada K."/>
            <person name="Nakamura Y."/>
            <person name="Ichinomiya M."/>
            <person name="Sato N."/>
            <person name="Blanc-Mathieu R."/>
            <person name="Endo H."/>
            <person name="Kuwata A."/>
            <person name="Ogata H."/>
        </authorList>
    </citation>
    <scope>NUCLEOTIDE SEQUENCE [LARGE SCALE GENOMIC DNA]</scope>
    <source>
        <strain evidence="3">NIES 3700</strain>
    </source>
</reference>
<proteinExistence type="predicted"/>
<dbReference type="OrthoDB" id="507949at2759"/>
<organism evidence="2 3">
    <name type="scientific">Triparma laevis f. longispina</name>
    <dbReference type="NCBI Taxonomy" id="1714387"/>
    <lineage>
        <taxon>Eukaryota</taxon>
        <taxon>Sar</taxon>
        <taxon>Stramenopiles</taxon>
        <taxon>Ochrophyta</taxon>
        <taxon>Bolidophyceae</taxon>
        <taxon>Parmales</taxon>
        <taxon>Triparmaceae</taxon>
        <taxon>Triparma</taxon>
    </lineage>
</organism>
<evidence type="ECO:0000256" key="1">
    <source>
        <dbReference type="SAM" id="MobiDB-lite"/>
    </source>
</evidence>
<dbReference type="Proteomes" id="UP001165122">
    <property type="component" value="Unassembled WGS sequence"/>
</dbReference>
<evidence type="ECO:0000313" key="2">
    <source>
        <dbReference type="EMBL" id="GMI06474.1"/>
    </source>
</evidence>
<accession>A0A9W7F7S9</accession>
<dbReference type="EMBL" id="BRXW01000100">
    <property type="protein sequence ID" value="GMI06474.1"/>
    <property type="molecule type" value="Genomic_DNA"/>
</dbReference>
<dbReference type="AlphaFoldDB" id="A0A9W7F7S9"/>
<feature type="region of interest" description="Disordered" evidence="1">
    <location>
        <begin position="1"/>
        <end position="25"/>
    </location>
</feature>
<evidence type="ECO:0000313" key="3">
    <source>
        <dbReference type="Proteomes" id="UP001165122"/>
    </source>
</evidence>
<comment type="caution">
    <text evidence="2">The sequence shown here is derived from an EMBL/GenBank/DDBJ whole genome shotgun (WGS) entry which is preliminary data.</text>
</comment>
<gene>
    <name evidence="2" type="ORF">TrLO_g11805</name>
</gene>
<name>A0A9W7F7S9_9STRA</name>
<protein>
    <submittedName>
        <fullName evidence="2">Uncharacterized protein</fullName>
    </submittedName>
</protein>
<sequence>MGIYDGNDPHLTLSPPSSPRAFVTSLPSTTELPSLPSDSSLLPPIALSLLLPSLSTPSTLSEISSNTGKTALSYVQNTLFKPVGYSKDTPHGMPQSIYENYSNSKSHIIINLPPKLLFDAGVFDPSKLCAVYEIEEEEGNEALVRAPVNLVEEENPLKDLGSTINDIVFEEEGEEDDFDFDAFMV</sequence>